<feature type="non-terminal residue" evidence="3">
    <location>
        <position position="225"/>
    </location>
</feature>
<dbReference type="PROSITE" id="PS50010">
    <property type="entry name" value="DH_2"/>
    <property type="match status" value="1"/>
</dbReference>
<dbReference type="Gene3D" id="1.20.900.10">
    <property type="entry name" value="Dbl homology (DH) domain"/>
    <property type="match status" value="1"/>
</dbReference>
<keyword evidence="4" id="KW-1185">Reference proteome</keyword>
<dbReference type="InterPro" id="IPR035899">
    <property type="entry name" value="DBL_dom_sf"/>
</dbReference>
<sequence length="225" mass="25005">LLTYLPDLIRASEALLKAFLDDPSAWGVSTAFMACEDDIEAAMVSWCSVAGNFFTDIPTHEGESATMGGKWRLRKSLLSATNNPLTTVVEKSSRSSSPISSSPPPLLTLMNEAGSRIRDRQRTVEHYWKVPDDGGAESHAERPRRVNSADSRSKGEPPTRRQSVRDLAIQPTQRVMRYVLLYRDLLRSTPLTSPSRALVERALEAATRIANKCDHAQDNTAFLHR</sequence>
<dbReference type="SUPFAM" id="SSF48065">
    <property type="entry name" value="DBL homology domain (DH-domain)"/>
    <property type="match status" value="1"/>
</dbReference>
<feature type="domain" description="DH" evidence="2">
    <location>
        <begin position="158"/>
        <end position="216"/>
    </location>
</feature>
<protein>
    <recommendedName>
        <fullName evidence="2">DH domain-containing protein</fullName>
    </recommendedName>
</protein>
<dbReference type="GO" id="GO:0005085">
    <property type="term" value="F:guanyl-nucleotide exchange factor activity"/>
    <property type="evidence" value="ECO:0007669"/>
    <property type="project" value="InterPro"/>
</dbReference>
<organism evidence="3 4">
    <name type="scientific">Suillus luteus UH-Slu-Lm8-n1</name>
    <dbReference type="NCBI Taxonomy" id="930992"/>
    <lineage>
        <taxon>Eukaryota</taxon>
        <taxon>Fungi</taxon>
        <taxon>Dikarya</taxon>
        <taxon>Basidiomycota</taxon>
        <taxon>Agaricomycotina</taxon>
        <taxon>Agaricomycetes</taxon>
        <taxon>Agaricomycetidae</taxon>
        <taxon>Boletales</taxon>
        <taxon>Suillineae</taxon>
        <taxon>Suillaceae</taxon>
        <taxon>Suillus</taxon>
    </lineage>
</organism>
<reference evidence="4" key="2">
    <citation type="submission" date="2015-01" db="EMBL/GenBank/DDBJ databases">
        <title>Evolutionary Origins and Diversification of the Mycorrhizal Mutualists.</title>
        <authorList>
            <consortium name="DOE Joint Genome Institute"/>
            <consortium name="Mycorrhizal Genomics Consortium"/>
            <person name="Kohler A."/>
            <person name="Kuo A."/>
            <person name="Nagy L.G."/>
            <person name="Floudas D."/>
            <person name="Copeland A."/>
            <person name="Barry K.W."/>
            <person name="Cichocki N."/>
            <person name="Veneault-Fourrey C."/>
            <person name="LaButti K."/>
            <person name="Lindquist E.A."/>
            <person name="Lipzen A."/>
            <person name="Lundell T."/>
            <person name="Morin E."/>
            <person name="Murat C."/>
            <person name="Riley R."/>
            <person name="Ohm R."/>
            <person name="Sun H."/>
            <person name="Tunlid A."/>
            <person name="Henrissat B."/>
            <person name="Grigoriev I.V."/>
            <person name="Hibbett D.S."/>
            <person name="Martin F."/>
        </authorList>
    </citation>
    <scope>NUCLEOTIDE SEQUENCE [LARGE SCALE GENOMIC DNA]</scope>
    <source>
        <strain evidence="4">UH-Slu-Lm8-n1</strain>
    </source>
</reference>
<feature type="region of interest" description="Disordered" evidence="1">
    <location>
        <begin position="128"/>
        <end position="168"/>
    </location>
</feature>
<dbReference type="STRING" id="930992.A0A0D0BJU1"/>
<dbReference type="Proteomes" id="UP000054485">
    <property type="component" value="Unassembled WGS sequence"/>
</dbReference>
<accession>A0A0D0BJU1</accession>
<reference evidence="3 4" key="1">
    <citation type="submission" date="2014-04" db="EMBL/GenBank/DDBJ databases">
        <authorList>
            <consortium name="DOE Joint Genome Institute"/>
            <person name="Kuo A."/>
            <person name="Ruytinx J."/>
            <person name="Rineau F."/>
            <person name="Colpaert J."/>
            <person name="Kohler A."/>
            <person name="Nagy L.G."/>
            <person name="Floudas D."/>
            <person name="Copeland A."/>
            <person name="Barry K.W."/>
            <person name="Cichocki N."/>
            <person name="Veneault-Fourrey C."/>
            <person name="LaButti K."/>
            <person name="Lindquist E.A."/>
            <person name="Lipzen A."/>
            <person name="Lundell T."/>
            <person name="Morin E."/>
            <person name="Murat C."/>
            <person name="Sun H."/>
            <person name="Tunlid A."/>
            <person name="Henrissat B."/>
            <person name="Grigoriev I.V."/>
            <person name="Hibbett D.S."/>
            <person name="Martin F."/>
            <person name="Nordberg H.P."/>
            <person name="Cantor M.N."/>
            <person name="Hua S.X."/>
        </authorList>
    </citation>
    <scope>NUCLEOTIDE SEQUENCE [LARGE SCALE GENOMIC DNA]</scope>
    <source>
        <strain evidence="3 4">UH-Slu-Lm8-n1</strain>
    </source>
</reference>
<evidence type="ECO:0000256" key="1">
    <source>
        <dbReference type="SAM" id="MobiDB-lite"/>
    </source>
</evidence>
<dbReference type="OrthoDB" id="660555at2759"/>
<dbReference type="AlphaFoldDB" id="A0A0D0BJU1"/>
<gene>
    <name evidence="3" type="ORF">CY34DRAFT_76362</name>
</gene>
<evidence type="ECO:0000313" key="4">
    <source>
        <dbReference type="Proteomes" id="UP000054485"/>
    </source>
</evidence>
<name>A0A0D0BJU1_9AGAM</name>
<proteinExistence type="predicted"/>
<evidence type="ECO:0000313" key="3">
    <source>
        <dbReference type="EMBL" id="KIK46237.1"/>
    </source>
</evidence>
<dbReference type="InParanoid" id="A0A0D0BJU1"/>
<dbReference type="InterPro" id="IPR000219">
    <property type="entry name" value="DH_dom"/>
</dbReference>
<evidence type="ECO:0000259" key="2">
    <source>
        <dbReference type="PROSITE" id="PS50010"/>
    </source>
</evidence>
<dbReference type="EMBL" id="KN835161">
    <property type="protein sequence ID" value="KIK46237.1"/>
    <property type="molecule type" value="Genomic_DNA"/>
</dbReference>
<feature type="compositionally biased region" description="Basic and acidic residues" evidence="1">
    <location>
        <begin position="128"/>
        <end position="144"/>
    </location>
</feature>
<dbReference type="Pfam" id="PF00621">
    <property type="entry name" value="RhoGEF"/>
    <property type="match status" value="1"/>
</dbReference>
<feature type="region of interest" description="Disordered" evidence="1">
    <location>
        <begin position="88"/>
        <end position="109"/>
    </location>
</feature>
<dbReference type="HOGENOM" id="CLU_1230618_0_0_1"/>